<name>A0ABW0Q9N1_9BURK</name>
<gene>
    <name evidence="3" type="ORF">ACFPP7_08850</name>
</gene>
<dbReference type="PANTHER" id="PTHR42964:SF1">
    <property type="entry name" value="POLYKETIDE BIOSYNTHESIS ENOYL-COA HYDRATASE PKSH-RELATED"/>
    <property type="match status" value="1"/>
</dbReference>
<dbReference type="InterPro" id="IPR001753">
    <property type="entry name" value="Enoyl-CoA_hydra/iso"/>
</dbReference>
<dbReference type="InterPro" id="IPR029045">
    <property type="entry name" value="ClpP/crotonase-like_dom_sf"/>
</dbReference>
<dbReference type="PANTHER" id="PTHR42964">
    <property type="entry name" value="ENOYL-COA HYDRATASE"/>
    <property type="match status" value="1"/>
</dbReference>
<reference evidence="4" key="1">
    <citation type="journal article" date="2019" name="Int. J. Syst. Evol. Microbiol.">
        <title>The Global Catalogue of Microorganisms (GCM) 10K type strain sequencing project: providing services to taxonomists for standard genome sequencing and annotation.</title>
        <authorList>
            <consortium name="The Broad Institute Genomics Platform"/>
            <consortium name="The Broad Institute Genome Sequencing Center for Infectious Disease"/>
            <person name="Wu L."/>
            <person name="Ma J."/>
        </authorList>
    </citation>
    <scope>NUCLEOTIDE SEQUENCE [LARGE SCALE GENOMIC DNA]</scope>
    <source>
        <strain evidence="4">CGMCC 4.7277</strain>
    </source>
</reference>
<dbReference type="Gene3D" id="3.90.226.10">
    <property type="entry name" value="2-enoyl-CoA Hydratase, Chain A, domain 1"/>
    <property type="match status" value="1"/>
</dbReference>
<proteinExistence type="inferred from homology"/>
<keyword evidence="4" id="KW-1185">Reference proteome</keyword>
<dbReference type="RefSeq" id="WP_068833674.1">
    <property type="nucleotide sequence ID" value="NZ_JBHSMX010000012.1"/>
</dbReference>
<dbReference type="EMBL" id="JBHSMX010000012">
    <property type="protein sequence ID" value="MFC5521020.1"/>
    <property type="molecule type" value="Genomic_DNA"/>
</dbReference>
<dbReference type="Pfam" id="PF00378">
    <property type="entry name" value="ECH_1"/>
    <property type="match status" value="1"/>
</dbReference>
<evidence type="ECO:0000313" key="4">
    <source>
        <dbReference type="Proteomes" id="UP001596084"/>
    </source>
</evidence>
<accession>A0ABW0Q9N1</accession>
<sequence length="246" mass="25841">MTLLIEDRGAVRLLTLNRPDKHNALNTELTQALLDALRAADCDDAIHAVVLTGAGKSFCAGADTTEFSALVPEDPGAVTRRADLTTSLHLVFSQMSKPVISAVRGNALGGGAGLAVACDMVVMADTVRFGYPELKHGIVAAVVLANLVRQVGKKQAFELVAMADAIDGPRALALGICNRVAADGEVVTVALQIAERLAGWSPIAMATTKRTFHRVADLSLAQALDVGRDANVMMRGFRKAKSEAAK</sequence>
<organism evidence="3 4">
    <name type="scientific">Polaromonas jejuensis</name>
    <dbReference type="NCBI Taxonomy" id="457502"/>
    <lineage>
        <taxon>Bacteria</taxon>
        <taxon>Pseudomonadati</taxon>
        <taxon>Pseudomonadota</taxon>
        <taxon>Betaproteobacteria</taxon>
        <taxon>Burkholderiales</taxon>
        <taxon>Comamonadaceae</taxon>
        <taxon>Polaromonas</taxon>
    </lineage>
</organism>
<dbReference type="InterPro" id="IPR051683">
    <property type="entry name" value="Enoyl-CoA_Hydratase/Isomerase"/>
</dbReference>
<comment type="caution">
    <text evidence="3">The sequence shown here is derived from an EMBL/GenBank/DDBJ whole genome shotgun (WGS) entry which is preliminary data.</text>
</comment>
<comment type="similarity">
    <text evidence="1 2">Belongs to the enoyl-CoA hydratase/isomerase family.</text>
</comment>
<evidence type="ECO:0000256" key="1">
    <source>
        <dbReference type="ARBA" id="ARBA00005254"/>
    </source>
</evidence>
<dbReference type="InterPro" id="IPR018376">
    <property type="entry name" value="Enoyl-CoA_hyd/isom_CS"/>
</dbReference>
<dbReference type="Proteomes" id="UP001596084">
    <property type="component" value="Unassembled WGS sequence"/>
</dbReference>
<protein>
    <submittedName>
        <fullName evidence="3">Enoyl-CoA hydratase/isomerase family protein</fullName>
    </submittedName>
</protein>
<dbReference type="CDD" id="cd06558">
    <property type="entry name" value="crotonase-like"/>
    <property type="match status" value="1"/>
</dbReference>
<dbReference type="SUPFAM" id="SSF52096">
    <property type="entry name" value="ClpP/crotonase"/>
    <property type="match status" value="1"/>
</dbReference>
<evidence type="ECO:0000313" key="3">
    <source>
        <dbReference type="EMBL" id="MFC5521020.1"/>
    </source>
</evidence>
<evidence type="ECO:0000256" key="2">
    <source>
        <dbReference type="RuleBase" id="RU003707"/>
    </source>
</evidence>
<dbReference type="PROSITE" id="PS00166">
    <property type="entry name" value="ENOYL_COA_HYDRATASE"/>
    <property type="match status" value="1"/>
</dbReference>